<evidence type="ECO:0000256" key="9">
    <source>
        <dbReference type="ARBA" id="ARBA00049893"/>
    </source>
</evidence>
<dbReference type="GO" id="GO:0005507">
    <property type="term" value="F:copper ion binding"/>
    <property type="evidence" value="ECO:0007669"/>
    <property type="project" value="TreeGrafter"/>
</dbReference>
<evidence type="ECO:0000313" key="13">
    <source>
        <dbReference type="Proteomes" id="UP001177258"/>
    </source>
</evidence>
<evidence type="ECO:0000256" key="3">
    <source>
        <dbReference type="ARBA" id="ARBA00022679"/>
    </source>
</evidence>
<reference evidence="11 13" key="3">
    <citation type="journal article" date="2024" name="Syst. Appl. Microbiol.">
        <title>Helicobacter cappadocius sp. nov., from lizards: The first psychrotrophic Helicobacter species.</title>
        <authorList>
            <person name="Aydin F."/>
            <person name="Tarhane S."/>
            <person name="Karakaya E."/>
            <person name="Abay S."/>
            <person name="Kayman T."/>
            <person name="Guran O."/>
            <person name="Bozkurt E."/>
            <person name="Uzum N."/>
            <person name="Avci A."/>
            <person name="Olgun K."/>
            <person name="Jablonski D."/>
            <person name="Guran C."/>
            <person name="Burcin Saticioglu I."/>
        </authorList>
    </citation>
    <scope>NUCLEOTIDE SEQUENCE [LARGE SCALE GENOMIC DNA]</scope>
    <source>
        <strain evidence="11">Faydin-H75</strain>
        <strain evidence="13">faydin-H76</strain>
    </source>
</reference>
<accession>A0AA90PT41</accession>
<keyword evidence="6" id="KW-0862">Zinc</keyword>
<evidence type="ECO:0000256" key="1">
    <source>
        <dbReference type="ARBA" id="ARBA00000553"/>
    </source>
</evidence>
<reference evidence="11" key="2">
    <citation type="submission" date="2023-07" db="EMBL/GenBank/DDBJ databases">
        <authorList>
            <person name="Aydin F."/>
            <person name="Tarhane S."/>
            <person name="Saticioglu I.B."/>
            <person name="Karakaya E."/>
            <person name="Abay S."/>
            <person name="Guran O."/>
            <person name="Bozkurt E."/>
            <person name="Uzum N."/>
            <person name="Olgun K."/>
            <person name="Jablonski D."/>
        </authorList>
    </citation>
    <scope>NUCLEOTIDE SEQUENCE</scope>
    <source>
        <strain evidence="11">Faydin-H75</strain>
    </source>
</reference>
<dbReference type="PANTHER" id="PTHR30616:SF2">
    <property type="entry name" value="PURINE NUCLEOSIDE PHOSPHORYLASE LACC1"/>
    <property type="match status" value="1"/>
</dbReference>
<dbReference type="EMBL" id="JAUYZK010000005">
    <property type="protein sequence ID" value="MDP2538964.1"/>
    <property type="molecule type" value="Genomic_DNA"/>
</dbReference>
<dbReference type="SUPFAM" id="SSF64438">
    <property type="entry name" value="CNF1/YfiH-like putative cysteine hydrolases"/>
    <property type="match status" value="1"/>
</dbReference>
<dbReference type="NCBIfam" id="TIGR00726">
    <property type="entry name" value="peptidoglycan editing factor PgeF"/>
    <property type="match status" value="1"/>
</dbReference>
<comment type="catalytic activity">
    <reaction evidence="8">
        <text>adenosine + phosphate = alpha-D-ribose 1-phosphate + adenine</text>
        <dbReference type="Rhea" id="RHEA:27642"/>
        <dbReference type="ChEBI" id="CHEBI:16335"/>
        <dbReference type="ChEBI" id="CHEBI:16708"/>
        <dbReference type="ChEBI" id="CHEBI:43474"/>
        <dbReference type="ChEBI" id="CHEBI:57720"/>
        <dbReference type="EC" id="2.4.2.1"/>
    </reaction>
    <physiologicalReaction direction="left-to-right" evidence="8">
        <dbReference type="Rhea" id="RHEA:27643"/>
    </physiologicalReaction>
</comment>
<dbReference type="RefSeq" id="WP_305516887.1">
    <property type="nucleotide sequence ID" value="NZ_JAUPEV010000004.1"/>
</dbReference>
<evidence type="ECO:0000256" key="8">
    <source>
        <dbReference type="ARBA" id="ARBA00048968"/>
    </source>
</evidence>
<evidence type="ECO:0000256" key="7">
    <source>
        <dbReference type="ARBA" id="ARBA00047989"/>
    </source>
</evidence>
<dbReference type="Gene3D" id="3.60.140.10">
    <property type="entry name" value="CNF1/YfiH-like putative cysteine hydrolases"/>
    <property type="match status" value="1"/>
</dbReference>
<keyword evidence="4" id="KW-0479">Metal-binding</keyword>
<evidence type="ECO:0000256" key="2">
    <source>
        <dbReference type="ARBA" id="ARBA00007353"/>
    </source>
</evidence>
<keyword evidence="5" id="KW-0378">Hydrolase</keyword>
<dbReference type="AlphaFoldDB" id="A0AA90PT41"/>
<dbReference type="Pfam" id="PF02578">
    <property type="entry name" value="Cu-oxidase_4"/>
    <property type="match status" value="1"/>
</dbReference>
<reference evidence="12 14" key="1">
    <citation type="submission" date="2023-07" db="EMBL/GenBank/DDBJ databases">
        <title>Unpublished Manusciprt.</title>
        <authorList>
            <person name="Aydin F."/>
            <person name="Tarhane S."/>
            <person name="Saticioglu I.B."/>
            <person name="Karakaya E."/>
            <person name="Abay S."/>
            <person name="Guran O."/>
            <person name="Bozkurt E."/>
            <person name="Uzum N."/>
            <person name="Olgun K."/>
            <person name="Jablonski D."/>
        </authorList>
    </citation>
    <scope>NUCLEOTIDE SEQUENCE</scope>
    <source>
        <strain evidence="14">faydin-H75</strain>
        <strain evidence="12">Faydin-H76</strain>
    </source>
</reference>
<dbReference type="InterPro" id="IPR003730">
    <property type="entry name" value="Cu_polyphenol_OxRdtase"/>
</dbReference>
<dbReference type="Proteomes" id="UP001240777">
    <property type="component" value="Unassembled WGS sequence"/>
</dbReference>
<evidence type="ECO:0000313" key="14">
    <source>
        <dbReference type="Proteomes" id="UP001240777"/>
    </source>
</evidence>
<comment type="caution">
    <text evidence="12">The sequence shown here is derived from an EMBL/GenBank/DDBJ whole genome shotgun (WGS) entry which is preliminary data.</text>
</comment>
<dbReference type="CDD" id="cd16833">
    <property type="entry name" value="YfiH"/>
    <property type="match status" value="1"/>
</dbReference>
<evidence type="ECO:0000256" key="4">
    <source>
        <dbReference type="ARBA" id="ARBA00022723"/>
    </source>
</evidence>
<comment type="catalytic activity">
    <reaction evidence="1">
        <text>inosine + phosphate = alpha-D-ribose 1-phosphate + hypoxanthine</text>
        <dbReference type="Rhea" id="RHEA:27646"/>
        <dbReference type="ChEBI" id="CHEBI:17368"/>
        <dbReference type="ChEBI" id="CHEBI:17596"/>
        <dbReference type="ChEBI" id="CHEBI:43474"/>
        <dbReference type="ChEBI" id="CHEBI:57720"/>
        <dbReference type="EC" id="2.4.2.1"/>
    </reaction>
    <physiologicalReaction direction="left-to-right" evidence="1">
        <dbReference type="Rhea" id="RHEA:27647"/>
    </physiologicalReaction>
</comment>
<name>A0AA90PT41_9HELI</name>
<dbReference type="InterPro" id="IPR011324">
    <property type="entry name" value="Cytotoxic_necrot_fac-like_cat"/>
</dbReference>
<gene>
    <name evidence="12" type="primary">pgeF</name>
    <name evidence="11" type="ORF">Q5I04_03870</name>
    <name evidence="12" type="ORF">Q5I06_04135</name>
</gene>
<evidence type="ECO:0000313" key="11">
    <source>
        <dbReference type="EMBL" id="MDO7253047.1"/>
    </source>
</evidence>
<keyword evidence="14" id="KW-1185">Reference proteome</keyword>
<keyword evidence="3" id="KW-0808">Transferase</keyword>
<organism evidence="12 13">
    <name type="scientific">Helicobacter cappadocius</name>
    <dbReference type="NCBI Taxonomy" id="3063998"/>
    <lineage>
        <taxon>Bacteria</taxon>
        <taxon>Pseudomonadati</taxon>
        <taxon>Campylobacterota</taxon>
        <taxon>Epsilonproteobacteria</taxon>
        <taxon>Campylobacterales</taxon>
        <taxon>Helicobacteraceae</taxon>
        <taxon>Helicobacter</taxon>
    </lineage>
</organism>
<protein>
    <recommendedName>
        <fullName evidence="10">Purine nucleoside phosphorylase</fullName>
    </recommendedName>
</protein>
<evidence type="ECO:0000256" key="6">
    <source>
        <dbReference type="ARBA" id="ARBA00022833"/>
    </source>
</evidence>
<evidence type="ECO:0000256" key="5">
    <source>
        <dbReference type="ARBA" id="ARBA00022801"/>
    </source>
</evidence>
<dbReference type="InterPro" id="IPR038371">
    <property type="entry name" value="Cu_polyphenol_OxRdtase_sf"/>
</dbReference>
<evidence type="ECO:0000313" key="12">
    <source>
        <dbReference type="EMBL" id="MDP2538964.1"/>
    </source>
</evidence>
<dbReference type="Proteomes" id="UP001177258">
    <property type="component" value="Unassembled WGS sequence"/>
</dbReference>
<sequence length="252" mass="28523">MSDNQAIFYSSANSPLFKNTNINFALTSRYGGKSLQPYDSLNLAYHVGDKISHVHKNRKIIQNIFHSDKKLLWIDQIHSDIILDIEKKDYKHGFVGTADAMICANENVTCMVMIADCNPILIYDQNIRCFGLIHAGREGLVKSIIPKTIDKMIQTYGATTKNMLVFVGASIRKCCYEVSENLAMSFKKSYIIKDNSKYRLDLIALLNDQLTQSNISSKNIEVLPICSCCEMDLFSYRRDHTTGRFGLLATLV</sequence>
<dbReference type="GO" id="GO:0017061">
    <property type="term" value="F:S-methyl-5-thioadenosine phosphorylase activity"/>
    <property type="evidence" value="ECO:0007669"/>
    <property type="project" value="UniProtKB-EC"/>
</dbReference>
<dbReference type="PANTHER" id="PTHR30616">
    <property type="entry name" value="UNCHARACTERIZED PROTEIN YFIH"/>
    <property type="match status" value="1"/>
</dbReference>
<comment type="catalytic activity">
    <reaction evidence="9">
        <text>S-methyl-5'-thioadenosine + phosphate = 5-(methylsulfanyl)-alpha-D-ribose 1-phosphate + adenine</text>
        <dbReference type="Rhea" id="RHEA:11852"/>
        <dbReference type="ChEBI" id="CHEBI:16708"/>
        <dbReference type="ChEBI" id="CHEBI:17509"/>
        <dbReference type="ChEBI" id="CHEBI:43474"/>
        <dbReference type="ChEBI" id="CHEBI:58533"/>
        <dbReference type="EC" id="2.4.2.28"/>
    </reaction>
    <physiologicalReaction direction="left-to-right" evidence="9">
        <dbReference type="Rhea" id="RHEA:11853"/>
    </physiologicalReaction>
</comment>
<dbReference type="EMBL" id="JAUPEV010000004">
    <property type="protein sequence ID" value="MDO7253047.1"/>
    <property type="molecule type" value="Genomic_DNA"/>
</dbReference>
<comment type="catalytic activity">
    <reaction evidence="7">
        <text>adenosine + H2O + H(+) = inosine + NH4(+)</text>
        <dbReference type="Rhea" id="RHEA:24408"/>
        <dbReference type="ChEBI" id="CHEBI:15377"/>
        <dbReference type="ChEBI" id="CHEBI:15378"/>
        <dbReference type="ChEBI" id="CHEBI:16335"/>
        <dbReference type="ChEBI" id="CHEBI:17596"/>
        <dbReference type="ChEBI" id="CHEBI:28938"/>
        <dbReference type="EC" id="3.5.4.4"/>
    </reaction>
    <physiologicalReaction direction="left-to-right" evidence="7">
        <dbReference type="Rhea" id="RHEA:24409"/>
    </physiologicalReaction>
</comment>
<proteinExistence type="inferred from homology"/>
<dbReference type="GO" id="GO:0016787">
    <property type="term" value="F:hydrolase activity"/>
    <property type="evidence" value="ECO:0007669"/>
    <property type="project" value="UniProtKB-KW"/>
</dbReference>
<evidence type="ECO:0000256" key="10">
    <source>
        <dbReference type="RuleBase" id="RU361274"/>
    </source>
</evidence>
<comment type="similarity">
    <text evidence="2 10">Belongs to the purine nucleoside phosphorylase YfiH/LACC1 family.</text>
</comment>